<dbReference type="GO" id="GO:0005524">
    <property type="term" value="F:ATP binding"/>
    <property type="evidence" value="ECO:0007669"/>
    <property type="project" value="InterPro"/>
</dbReference>
<dbReference type="STRING" id="658196.A0A397S4W4"/>
<accession>A0A397S4W4</accession>
<dbReference type="SUPFAM" id="SSF56112">
    <property type="entry name" value="Protein kinase-like (PK-like)"/>
    <property type="match status" value="1"/>
</dbReference>
<gene>
    <name evidence="2" type="ORF">C1645_882123</name>
</gene>
<reference evidence="2 3" key="1">
    <citation type="submission" date="2018-06" db="EMBL/GenBank/DDBJ databases">
        <title>Comparative genomics reveals the genomic features of Rhizophagus irregularis, R. cerebriforme, R. diaphanum and Gigaspora rosea, and their symbiotic lifestyle signature.</title>
        <authorList>
            <person name="Morin E."/>
            <person name="San Clemente H."/>
            <person name="Chen E.C.H."/>
            <person name="De La Providencia I."/>
            <person name="Hainaut M."/>
            <person name="Kuo A."/>
            <person name="Kohler A."/>
            <person name="Murat C."/>
            <person name="Tang N."/>
            <person name="Roy S."/>
            <person name="Loubradou J."/>
            <person name="Henrissat B."/>
            <person name="Grigoriev I.V."/>
            <person name="Corradi N."/>
            <person name="Roux C."/>
            <person name="Martin F.M."/>
        </authorList>
    </citation>
    <scope>NUCLEOTIDE SEQUENCE [LARGE SCALE GENOMIC DNA]</scope>
    <source>
        <strain evidence="2 3">DAOM 227022</strain>
    </source>
</reference>
<proteinExistence type="predicted"/>
<dbReference type="AlphaFoldDB" id="A0A397S4W4"/>
<dbReference type="InterPro" id="IPR000719">
    <property type="entry name" value="Prot_kinase_dom"/>
</dbReference>
<comment type="caution">
    <text evidence="2">The sequence shown here is derived from an EMBL/GenBank/DDBJ whole genome shotgun (WGS) entry which is preliminary data.</text>
</comment>
<dbReference type="Proteomes" id="UP000265703">
    <property type="component" value="Unassembled WGS sequence"/>
</dbReference>
<feature type="domain" description="Protein kinase" evidence="1">
    <location>
        <begin position="232"/>
        <end position="494"/>
    </location>
</feature>
<name>A0A397S4W4_9GLOM</name>
<dbReference type="Pfam" id="PF07714">
    <property type="entry name" value="PK_Tyr_Ser-Thr"/>
    <property type="match status" value="1"/>
</dbReference>
<dbReference type="OrthoDB" id="346907at2759"/>
<dbReference type="PANTHER" id="PTHR44329:SF289">
    <property type="entry name" value="SERINE_THREONINE-PROTEIN KINASE VIK"/>
    <property type="match status" value="1"/>
</dbReference>
<evidence type="ECO:0000313" key="2">
    <source>
        <dbReference type="EMBL" id="RIA80522.1"/>
    </source>
</evidence>
<dbReference type="PANTHER" id="PTHR44329">
    <property type="entry name" value="SERINE/THREONINE-PROTEIN KINASE TNNI3K-RELATED"/>
    <property type="match status" value="1"/>
</dbReference>
<organism evidence="2 3">
    <name type="scientific">Glomus cerebriforme</name>
    <dbReference type="NCBI Taxonomy" id="658196"/>
    <lineage>
        <taxon>Eukaryota</taxon>
        <taxon>Fungi</taxon>
        <taxon>Fungi incertae sedis</taxon>
        <taxon>Mucoromycota</taxon>
        <taxon>Glomeromycotina</taxon>
        <taxon>Glomeromycetes</taxon>
        <taxon>Glomerales</taxon>
        <taxon>Glomeraceae</taxon>
        <taxon>Glomus</taxon>
    </lineage>
</organism>
<evidence type="ECO:0000313" key="3">
    <source>
        <dbReference type="Proteomes" id="UP000265703"/>
    </source>
</evidence>
<dbReference type="InterPro" id="IPR011009">
    <property type="entry name" value="Kinase-like_dom_sf"/>
</dbReference>
<keyword evidence="2" id="KW-0808">Transferase</keyword>
<dbReference type="Gene3D" id="1.10.510.10">
    <property type="entry name" value="Transferase(Phosphotransferase) domain 1"/>
    <property type="match status" value="1"/>
</dbReference>
<protein>
    <submittedName>
        <fullName evidence="2">Kinase-like domain-containing protein</fullName>
    </submittedName>
</protein>
<sequence>MNGGLNYVKNMQKVEMQGLLHLILKNGVKNAHFILSFKQIPAKLYPNNLSMHEPMSNCILCGKLIYSVNPLKDTVSRLCSDCYLISSGWINSLYKNPILVIYLPWWNISDRCVFCELEFKFISDCQKWCTHCCIVYPGCRYCLTTNIIFGLPDRSQCRKCRRILVISAKNITSGNNDIDALLYDGRFNIKDYHKITNDISSIDVTNPLNVYDFIRSNIDPESVMEWIPYSQIRNLEELLEGGFGIIYKAIWFNGGIHKTYYETDYNTYYYKFVRRKNEIVALKSYRECFSNCVLRCYGVTKDPNSDECMLIMQYAREGNLHDYLQKKFVNIKWWDKMQILFDISNGLKAIHNTNLTHRDFHSGNILLGVNYGQRCRVGDLGLSQPANKTSLNDEIYGVIPYVAPEIFNGATFSKASDIYSFGMIMWECTTGCKPFADIEHDHTLIYKILNGERPKITDDTPECFATLIKRCWSPDPMKRPDIAEVYEAFRHWYFMREDAERFMQAEKKRLEIVQSKLLGPEFAEKHPKTIYTSRSLSSLISKASSINSTVSFNTKKVEYISREYELDNIQSSSSTNVEELNIDTQDTQDNGK</sequence>
<dbReference type="InterPro" id="IPR001245">
    <property type="entry name" value="Ser-Thr/Tyr_kinase_cat_dom"/>
</dbReference>
<dbReference type="PRINTS" id="PR00109">
    <property type="entry name" value="TYRKINASE"/>
</dbReference>
<dbReference type="GO" id="GO:0004674">
    <property type="term" value="F:protein serine/threonine kinase activity"/>
    <property type="evidence" value="ECO:0007669"/>
    <property type="project" value="TreeGrafter"/>
</dbReference>
<evidence type="ECO:0000259" key="1">
    <source>
        <dbReference type="PROSITE" id="PS50011"/>
    </source>
</evidence>
<dbReference type="InterPro" id="IPR051681">
    <property type="entry name" value="Ser/Thr_Kinases-Pseudokinases"/>
</dbReference>
<keyword evidence="3" id="KW-1185">Reference proteome</keyword>
<dbReference type="EMBL" id="QKYT01000951">
    <property type="protein sequence ID" value="RIA80522.1"/>
    <property type="molecule type" value="Genomic_DNA"/>
</dbReference>
<keyword evidence="2" id="KW-0418">Kinase</keyword>
<dbReference type="PROSITE" id="PS50011">
    <property type="entry name" value="PROTEIN_KINASE_DOM"/>
    <property type="match status" value="1"/>
</dbReference>